<keyword evidence="1" id="KW-0472">Membrane</keyword>
<evidence type="ECO:0000313" key="3">
    <source>
        <dbReference type="Proteomes" id="UP000199416"/>
    </source>
</evidence>
<feature type="transmembrane region" description="Helical" evidence="1">
    <location>
        <begin position="43"/>
        <end position="76"/>
    </location>
</feature>
<organism evidence="2 3">
    <name type="scientific">Geodermatophilus telluris</name>
    <dbReference type="NCBI Taxonomy" id="1190417"/>
    <lineage>
        <taxon>Bacteria</taxon>
        <taxon>Bacillati</taxon>
        <taxon>Actinomycetota</taxon>
        <taxon>Actinomycetes</taxon>
        <taxon>Geodermatophilales</taxon>
        <taxon>Geodermatophilaceae</taxon>
        <taxon>Geodermatophilus</taxon>
    </lineage>
</organism>
<dbReference type="STRING" id="1190417.SAMN05660690_2711"/>
<name>A0A1G6Q4L1_9ACTN</name>
<accession>A0A1G6Q4L1</accession>
<protein>
    <submittedName>
        <fullName evidence="2">Uncharacterized protein</fullName>
    </submittedName>
</protein>
<keyword evidence="1" id="KW-1133">Transmembrane helix</keyword>
<keyword evidence="3" id="KW-1185">Reference proteome</keyword>
<sequence>MTDEDRQPETRMERAVRQEHELRRQNAARILAEPFGSFLVKQLAWGALGFALGVVLANLTWAVVNFVVFAGVGLAGRAYLQHRYGRGEDRADS</sequence>
<gene>
    <name evidence="2" type="ORF">SAMN05660690_2711</name>
</gene>
<dbReference type="Proteomes" id="UP000199416">
    <property type="component" value="Unassembled WGS sequence"/>
</dbReference>
<proteinExistence type="predicted"/>
<evidence type="ECO:0000313" key="2">
    <source>
        <dbReference type="EMBL" id="SDC87269.1"/>
    </source>
</evidence>
<dbReference type="AlphaFoldDB" id="A0A1G6Q4L1"/>
<dbReference type="RefSeq" id="WP_091366507.1">
    <property type="nucleotide sequence ID" value="NZ_FMZF01000004.1"/>
</dbReference>
<reference evidence="3" key="1">
    <citation type="submission" date="2016-10" db="EMBL/GenBank/DDBJ databases">
        <authorList>
            <person name="Varghese N."/>
            <person name="Submissions S."/>
        </authorList>
    </citation>
    <scope>NUCLEOTIDE SEQUENCE [LARGE SCALE GENOMIC DNA]</scope>
    <source>
        <strain evidence="3">DSM 45421</strain>
    </source>
</reference>
<dbReference type="EMBL" id="FMZF01000004">
    <property type="protein sequence ID" value="SDC87269.1"/>
    <property type="molecule type" value="Genomic_DNA"/>
</dbReference>
<evidence type="ECO:0000256" key="1">
    <source>
        <dbReference type="SAM" id="Phobius"/>
    </source>
</evidence>
<keyword evidence="1" id="KW-0812">Transmembrane</keyword>